<protein>
    <submittedName>
        <fullName evidence="2">Uncharacterized protein</fullName>
    </submittedName>
</protein>
<comment type="caution">
    <text evidence="2">The sequence shown here is derived from an EMBL/GenBank/DDBJ whole genome shotgun (WGS) entry which is preliminary data.</text>
</comment>
<organism evidence="2">
    <name type="scientific">bioreactor metagenome</name>
    <dbReference type="NCBI Taxonomy" id="1076179"/>
    <lineage>
        <taxon>unclassified sequences</taxon>
        <taxon>metagenomes</taxon>
        <taxon>ecological metagenomes</taxon>
    </lineage>
</organism>
<sequence>MLSGRPIRTDRPTRTAVSGGAAGPGGSLAAHQRVEARGGGAGLADRTALVEALGQHRAVLRLEGGVLQGTELLADVIGEGGPEVALVGAQIGDIALQLVALVLQRTEQLGAAHVDLVVEVVRPVLRIGEEALGVDPGLGLGAIGAGLRVGGDLVGLPVGDVDGLVRLAVGRSDGLVRLAVRGVDGVGGLAVGALDGAVGLGLGLGDEPLRLLGGHLDEADHRGAGLGGGGDDDPLDPTLDDRCRRHRDGLGDRRGGHHRLGLGDLDHGLELRGGLLGLGGVLRRLLERLDLAPQHLVLLHQLREGRLHPIDEEVDIGHLVARTPSHVELGVAHFVKRQCGHTFTSKSSSGPDVQRKALARLGRGYCGRPKSLPQQYRPSVRGYGIQPHGRSQAEPHQPSRGT</sequence>
<name>A0A644YHW4_9ZZZZ</name>
<feature type="region of interest" description="Disordered" evidence="1">
    <location>
        <begin position="364"/>
        <end position="402"/>
    </location>
</feature>
<dbReference type="EMBL" id="VSSQ01005004">
    <property type="protein sequence ID" value="MPM27481.1"/>
    <property type="molecule type" value="Genomic_DNA"/>
</dbReference>
<dbReference type="AlphaFoldDB" id="A0A644YHW4"/>
<proteinExistence type="predicted"/>
<feature type="region of interest" description="Disordered" evidence="1">
    <location>
        <begin position="1"/>
        <end position="28"/>
    </location>
</feature>
<gene>
    <name evidence="2" type="ORF">SDC9_73992</name>
</gene>
<accession>A0A644YHW4</accession>
<evidence type="ECO:0000313" key="2">
    <source>
        <dbReference type="EMBL" id="MPM27481.1"/>
    </source>
</evidence>
<evidence type="ECO:0000256" key="1">
    <source>
        <dbReference type="SAM" id="MobiDB-lite"/>
    </source>
</evidence>
<reference evidence="2" key="1">
    <citation type="submission" date="2019-08" db="EMBL/GenBank/DDBJ databases">
        <authorList>
            <person name="Kucharzyk K."/>
            <person name="Murdoch R.W."/>
            <person name="Higgins S."/>
            <person name="Loffler F."/>
        </authorList>
    </citation>
    <scope>NUCLEOTIDE SEQUENCE</scope>
</reference>